<dbReference type="Proteomes" id="UP000234881">
    <property type="component" value="Unassembled WGS sequence"/>
</dbReference>
<comment type="caution">
    <text evidence="1">The sequence shown here is derived from an EMBL/GenBank/DDBJ whole genome shotgun (WGS) entry which is preliminary data.</text>
</comment>
<sequence>MSFKHIAKLDANQVVAFAMVSYATKDQATLICQLSWHPIAVILMLEVGDRNDKDYTLNWRDKVLVLPFPVDRAACCLRIFLCVFLIRLYSETKTYTRPAI</sequence>
<dbReference type="AlphaFoldDB" id="A0A2N5XNF9"/>
<evidence type="ECO:0000313" key="2">
    <source>
        <dbReference type="Proteomes" id="UP000234881"/>
    </source>
</evidence>
<protein>
    <submittedName>
        <fullName evidence="1">Uncharacterized protein</fullName>
    </submittedName>
</protein>
<reference evidence="1 2" key="1">
    <citation type="submission" date="2018-01" db="EMBL/GenBank/DDBJ databases">
        <title>The draft genome sequence of Cohaesibacter sp. H1304.</title>
        <authorList>
            <person name="Wang N.-N."/>
            <person name="Du Z.-J."/>
        </authorList>
    </citation>
    <scope>NUCLEOTIDE SEQUENCE [LARGE SCALE GENOMIC DNA]</scope>
    <source>
        <strain evidence="1 2">H1304</strain>
    </source>
</reference>
<organism evidence="1 2">
    <name type="scientific">Cohaesibacter celericrescens</name>
    <dbReference type="NCBI Taxonomy" id="2067669"/>
    <lineage>
        <taxon>Bacteria</taxon>
        <taxon>Pseudomonadati</taxon>
        <taxon>Pseudomonadota</taxon>
        <taxon>Alphaproteobacteria</taxon>
        <taxon>Hyphomicrobiales</taxon>
        <taxon>Cohaesibacteraceae</taxon>
    </lineage>
</organism>
<keyword evidence="2" id="KW-1185">Reference proteome</keyword>
<accession>A0A2N5XNF9</accession>
<name>A0A2N5XNF9_9HYPH</name>
<evidence type="ECO:0000313" key="1">
    <source>
        <dbReference type="EMBL" id="PLW75958.1"/>
    </source>
</evidence>
<proteinExistence type="predicted"/>
<dbReference type="EMBL" id="PKUQ01000042">
    <property type="protein sequence ID" value="PLW75958.1"/>
    <property type="molecule type" value="Genomic_DNA"/>
</dbReference>
<gene>
    <name evidence="1" type="ORF">C0081_17820</name>
</gene>